<reference evidence="1 2" key="1">
    <citation type="submission" date="2021-08" db="EMBL/GenBank/DDBJ databases">
        <title>WGS of actinomycetes from Thailand.</title>
        <authorList>
            <person name="Thawai C."/>
        </authorList>
    </citation>
    <scope>NUCLEOTIDE SEQUENCE [LARGE SCALE GENOMIC DNA]</scope>
    <source>
        <strain evidence="1 2">PLK6-54</strain>
    </source>
</reference>
<gene>
    <name evidence="1" type="ORF">K7862_36215</name>
</gene>
<name>A0ABS7QIP3_9ACTN</name>
<dbReference type="RefSeq" id="WP_222969866.1">
    <property type="nucleotide sequence ID" value="NZ_JAINZZ010000102.1"/>
</dbReference>
<comment type="caution">
    <text evidence="1">The sequence shown here is derived from an EMBL/GenBank/DDBJ whole genome shotgun (WGS) entry which is preliminary data.</text>
</comment>
<dbReference type="Proteomes" id="UP000778578">
    <property type="component" value="Unassembled WGS sequence"/>
</dbReference>
<proteinExistence type="predicted"/>
<protein>
    <submittedName>
        <fullName evidence="1">Uncharacterized protein</fullName>
    </submittedName>
</protein>
<organism evidence="1 2">
    <name type="scientific">Actinacidiphila acidipaludis</name>
    <dbReference type="NCBI Taxonomy" id="2873382"/>
    <lineage>
        <taxon>Bacteria</taxon>
        <taxon>Bacillati</taxon>
        <taxon>Actinomycetota</taxon>
        <taxon>Actinomycetes</taxon>
        <taxon>Kitasatosporales</taxon>
        <taxon>Streptomycetaceae</taxon>
        <taxon>Actinacidiphila</taxon>
    </lineage>
</organism>
<evidence type="ECO:0000313" key="1">
    <source>
        <dbReference type="EMBL" id="MBY8883040.1"/>
    </source>
</evidence>
<evidence type="ECO:0000313" key="2">
    <source>
        <dbReference type="Proteomes" id="UP000778578"/>
    </source>
</evidence>
<keyword evidence="2" id="KW-1185">Reference proteome</keyword>
<accession>A0ABS7QIP3</accession>
<sequence>MPDARGDAAVHHTGGVPVSVAAPDSDMRAVLARLLPDAGVQPTLADAVAAVIGRSPAVEVERVVSRQTSARRREP</sequence>
<dbReference type="EMBL" id="JAINZZ010000102">
    <property type="protein sequence ID" value="MBY8883040.1"/>
    <property type="molecule type" value="Genomic_DNA"/>
</dbReference>